<evidence type="ECO:0000313" key="2">
    <source>
        <dbReference type="EMBL" id="MBK4346307.1"/>
    </source>
</evidence>
<keyword evidence="3" id="KW-1185">Reference proteome</keyword>
<dbReference type="RefSeq" id="WP_200554654.1">
    <property type="nucleotide sequence ID" value="NZ_JAEPES010000001.1"/>
</dbReference>
<comment type="caution">
    <text evidence="2">The sequence shown here is derived from an EMBL/GenBank/DDBJ whole genome shotgun (WGS) entry which is preliminary data.</text>
</comment>
<dbReference type="Proteomes" id="UP000636458">
    <property type="component" value="Unassembled WGS sequence"/>
</dbReference>
<accession>A0A934VWY5</accession>
<keyword evidence="1" id="KW-0812">Transmembrane</keyword>
<protein>
    <submittedName>
        <fullName evidence="2">Uncharacterized protein</fullName>
    </submittedName>
</protein>
<reference evidence="2" key="1">
    <citation type="submission" date="2021-01" db="EMBL/GenBank/DDBJ databases">
        <title>Lacisediminihabitans sp. nov. strain G11-30, isolated from Antarctic Soil.</title>
        <authorList>
            <person name="Li J."/>
        </authorList>
    </citation>
    <scope>NUCLEOTIDE SEQUENCE</scope>
    <source>
        <strain evidence="2">G11-30</strain>
    </source>
</reference>
<sequence length="186" mass="19579">MIDQTAPQVVRNYLAQLETALSGVATDVRDGIVAGVAEELGGLDAAAAAARIESLGDPAFIAAEARAESPATQPALAPSRWFSILTVLLIMFGGIVFPIIGWAVGIVMMWASTLWSRSQKLVTTIVPPTVALLLFLPNFLRSDGIFGWHLLVLGGLILPGVAAIVTGILLGRSVWSRAVPEPVEGR</sequence>
<feature type="transmembrane region" description="Helical" evidence="1">
    <location>
        <begin position="81"/>
        <end position="109"/>
    </location>
</feature>
<dbReference type="Pfam" id="PF22564">
    <property type="entry name" value="HAAS"/>
    <property type="match status" value="1"/>
</dbReference>
<proteinExistence type="predicted"/>
<dbReference type="EMBL" id="JAEPES010000001">
    <property type="protein sequence ID" value="MBK4346307.1"/>
    <property type="molecule type" value="Genomic_DNA"/>
</dbReference>
<dbReference type="AlphaFoldDB" id="A0A934VWY5"/>
<feature type="transmembrane region" description="Helical" evidence="1">
    <location>
        <begin position="121"/>
        <end position="140"/>
    </location>
</feature>
<keyword evidence="1" id="KW-0472">Membrane</keyword>
<evidence type="ECO:0000313" key="3">
    <source>
        <dbReference type="Proteomes" id="UP000636458"/>
    </source>
</evidence>
<feature type="transmembrane region" description="Helical" evidence="1">
    <location>
        <begin position="146"/>
        <end position="170"/>
    </location>
</feature>
<evidence type="ECO:0000256" key="1">
    <source>
        <dbReference type="SAM" id="Phobius"/>
    </source>
</evidence>
<organism evidence="2 3">
    <name type="scientific">Lacisediminihabitans changchengi</name>
    <dbReference type="NCBI Taxonomy" id="2787634"/>
    <lineage>
        <taxon>Bacteria</taxon>
        <taxon>Bacillati</taxon>
        <taxon>Actinomycetota</taxon>
        <taxon>Actinomycetes</taxon>
        <taxon>Micrococcales</taxon>
        <taxon>Microbacteriaceae</taxon>
        <taxon>Lacisediminihabitans</taxon>
    </lineage>
</organism>
<name>A0A934VWY5_9MICO</name>
<gene>
    <name evidence="2" type="ORF">IV501_01555</name>
</gene>
<keyword evidence="1" id="KW-1133">Transmembrane helix</keyword>